<gene>
    <name evidence="3" type="primary">gwsG</name>
    <name evidence="3" type="ORF">M0M44_11735</name>
</gene>
<evidence type="ECO:0000313" key="4">
    <source>
        <dbReference type="Proteomes" id="UP000829998"/>
    </source>
</evidence>
<dbReference type="InterPro" id="IPR011761">
    <property type="entry name" value="ATP-grasp"/>
</dbReference>
<organism evidence="3 4">
    <name type="scientific">Flavobacterium humidisoli</name>
    <dbReference type="NCBI Taxonomy" id="2937442"/>
    <lineage>
        <taxon>Bacteria</taxon>
        <taxon>Pseudomonadati</taxon>
        <taxon>Bacteroidota</taxon>
        <taxon>Flavobacteriia</taxon>
        <taxon>Flavobacteriales</taxon>
        <taxon>Flavobacteriaceae</taxon>
        <taxon>Flavobacterium</taxon>
    </lineage>
</organism>
<protein>
    <submittedName>
        <fullName evidence="3">Grasp-with-spasm system ATP-grasp peptide maturase</fullName>
    </submittedName>
</protein>
<dbReference type="SUPFAM" id="SSF56059">
    <property type="entry name" value="Glutathione synthetase ATP-binding domain-like"/>
    <property type="match status" value="1"/>
</dbReference>
<feature type="domain" description="ATP-grasp" evidence="2">
    <location>
        <begin position="142"/>
        <end position="331"/>
    </location>
</feature>
<evidence type="ECO:0000256" key="1">
    <source>
        <dbReference type="PROSITE-ProRule" id="PRU00409"/>
    </source>
</evidence>
<dbReference type="RefSeq" id="WP_248729930.1">
    <property type="nucleotide sequence ID" value="NZ_CP096829.1"/>
</dbReference>
<dbReference type="InterPro" id="IPR026455">
    <property type="entry name" value="GRASP_w_spasm"/>
</dbReference>
<keyword evidence="1" id="KW-0547">Nucleotide-binding</keyword>
<dbReference type="Proteomes" id="UP000829998">
    <property type="component" value="Chromosome"/>
</dbReference>
<dbReference type="EMBL" id="CP096829">
    <property type="protein sequence ID" value="UPZ17992.1"/>
    <property type="molecule type" value="Genomic_DNA"/>
</dbReference>
<dbReference type="Gene3D" id="3.30.470.20">
    <property type="entry name" value="ATP-grasp fold, B domain"/>
    <property type="match status" value="1"/>
</dbReference>
<name>A0ABY4LYU5_9FLAO</name>
<keyword evidence="4" id="KW-1185">Reference proteome</keyword>
<accession>A0ABY4LYU5</accession>
<reference evidence="3 4" key="1">
    <citation type="submission" date="2022-04" db="EMBL/GenBank/DDBJ databases">
        <authorList>
            <person name="Ra J.-S."/>
            <person name="Kim S.-B."/>
        </authorList>
    </citation>
    <scope>NUCLEOTIDE SEQUENCE [LARGE SCALE GENOMIC DNA]</scope>
    <source>
        <strain evidence="3 4">MMS21-Er5</strain>
    </source>
</reference>
<dbReference type="PROSITE" id="PS50975">
    <property type="entry name" value="ATP_GRASP"/>
    <property type="match status" value="1"/>
</dbReference>
<sequence length="338" mass="39647">MILILSHNHFDEPTNKVIDWLYFYNANFRRLNGADFTPEKNFKIDLVNNKLILDDNAISPIEINVIFYRRWVKPNVVKIDFENYLKRNYTKDEVLLIECYHTYLRSELNAYTNSIFSFFKSKAWIPNVHLARRGGINKIDVLLKAKELGLSIPDTIIASSKEEVLNFIKEYKRIITKPISEVAPILYKTTAISMYTKEVKITDINKFPNRFFPSLFQKKIDKEFEVRTFIYKRYIYSIAIFSQNDAQTNIDFRNYNFELPNRNVPFLLPKEIETKLFKLMEEIGLNTGSIDIMLDKNGDYIFLEVNPVGQSGMVSVGGNYNLEKIIAEDLINCDKNYE</sequence>
<dbReference type="PANTHER" id="PTHR21621:SF0">
    <property type="entry name" value="BETA-CITRYLGLUTAMATE SYNTHASE B-RELATED"/>
    <property type="match status" value="1"/>
</dbReference>
<evidence type="ECO:0000259" key="2">
    <source>
        <dbReference type="PROSITE" id="PS50975"/>
    </source>
</evidence>
<evidence type="ECO:0000313" key="3">
    <source>
        <dbReference type="EMBL" id="UPZ17992.1"/>
    </source>
</evidence>
<proteinExistence type="predicted"/>
<keyword evidence="1" id="KW-0067">ATP-binding</keyword>
<dbReference type="PANTHER" id="PTHR21621">
    <property type="entry name" value="RIBOSOMAL PROTEIN S6 MODIFICATION PROTEIN"/>
    <property type="match status" value="1"/>
</dbReference>
<dbReference type="NCBIfam" id="TIGR04192">
    <property type="entry name" value="GRASP_w_spasm"/>
    <property type="match status" value="1"/>
</dbReference>